<dbReference type="AlphaFoldDB" id="A0A0C3HBR0"/>
<dbReference type="Gene3D" id="2.60.40.10">
    <property type="entry name" value="Immunoglobulins"/>
    <property type="match status" value="1"/>
</dbReference>
<dbReference type="Gene3D" id="3.20.20.300">
    <property type="entry name" value="Glycoside hydrolase, family 3, N-terminal domain"/>
    <property type="match status" value="1"/>
</dbReference>
<comment type="catalytic activity">
    <reaction evidence="1 10">
        <text>Hydrolysis of terminal, non-reducing beta-D-glucosyl residues with release of beta-D-glucose.</text>
        <dbReference type="EC" id="3.2.1.21"/>
    </reaction>
</comment>
<evidence type="ECO:0000256" key="5">
    <source>
        <dbReference type="ARBA" id="ARBA00023001"/>
    </source>
</evidence>
<evidence type="ECO:0000313" key="13">
    <source>
        <dbReference type="Proteomes" id="UP000054321"/>
    </source>
</evidence>
<keyword evidence="6" id="KW-0325">Glycoprotein</keyword>
<dbReference type="Pfam" id="PF01915">
    <property type="entry name" value="Glyco_hydro_3_C"/>
    <property type="match status" value="1"/>
</dbReference>
<name>A0A0C3HBR0_OIDMZ</name>
<keyword evidence="7 10" id="KW-0119">Carbohydrate metabolism</keyword>
<dbReference type="InterPro" id="IPR050288">
    <property type="entry name" value="Cellulose_deg_GH3"/>
</dbReference>
<gene>
    <name evidence="12" type="ORF">OIDMADRAFT_124709</name>
</gene>
<dbReference type="Pfam" id="PF00933">
    <property type="entry name" value="Glyco_hydro_3"/>
    <property type="match status" value="1"/>
</dbReference>
<dbReference type="PROSITE" id="PS51820">
    <property type="entry name" value="PA14"/>
    <property type="match status" value="1"/>
</dbReference>
<dbReference type="InterPro" id="IPR036881">
    <property type="entry name" value="Glyco_hydro_3_C_sf"/>
</dbReference>
<evidence type="ECO:0000256" key="9">
    <source>
        <dbReference type="ARBA" id="ARBA00023326"/>
    </source>
</evidence>
<keyword evidence="9 10" id="KW-0624">Polysaccharide degradation</keyword>
<dbReference type="EMBL" id="KN832877">
    <property type="protein sequence ID" value="KIN00600.1"/>
    <property type="molecule type" value="Genomic_DNA"/>
</dbReference>
<dbReference type="GO" id="GO:0008422">
    <property type="term" value="F:beta-glucosidase activity"/>
    <property type="evidence" value="ECO:0007669"/>
    <property type="project" value="UniProtKB-EC"/>
</dbReference>
<dbReference type="STRING" id="913774.A0A0C3HBR0"/>
<comment type="similarity">
    <text evidence="3 10">Belongs to the glycosyl hydrolase 3 family.</text>
</comment>
<dbReference type="Gene3D" id="2.60.120.260">
    <property type="entry name" value="Galactose-binding domain-like"/>
    <property type="match status" value="1"/>
</dbReference>
<reference evidence="12 13" key="1">
    <citation type="submission" date="2014-04" db="EMBL/GenBank/DDBJ databases">
        <authorList>
            <consortium name="DOE Joint Genome Institute"/>
            <person name="Kuo A."/>
            <person name="Martino E."/>
            <person name="Perotto S."/>
            <person name="Kohler A."/>
            <person name="Nagy L.G."/>
            <person name="Floudas D."/>
            <person name="Copeland A."/>
            <person name="Barry K.W."/>
            <person name="Cichocki N."/>
            <person name="Veneault-Fourrey C."/>
            <person name="LaButti K."/>
            <person name="Lindquist E.A."/>
            <person name="Lipzen A."/>
            <person name="Lundell T."/>
            <person name="Morin E."/>
            <person name="Murat C."/>
            <person name="Sun H."/>
            <person name="Tunlid A."/>
            <person name="Henrissat B."/>
            <person name="Grigoriev I.V."/>
            <person name="Hibbett D.S."/>
            <person name="Martin F."/>
            <person name="Nordberg H.P."/>
            <person name="Cantor M.N."/>
            <person name="Hua S.X."/>
        </authorList>
    </citation>
    <scope>NUCLEOTIDE SEQUENCE [LARGE SCALE GENOMIC DNA]</scope>
    <source>
        <strain evidence="12 13">Zn</strain>
    </source>
</reference>
<dbReference type="Pfam" id="PF07691">
    <property type="entry name" value="PA14"/>
    <property type="match status" value="1"/>
</dbReference>
<keyword evidence="8 10" id="KW-0326">Glycosidase</keyword>
<dbReference type="InParanoid" id="A0A0C3HBR0"/>
<dbReference type="OrthoDB" id="47059at2759"/>
<dbReference type="PANTHER" id="PTHR42715">
    <property type="entry name" value="BETA-GLUCOSIDASE"/>
    <property type="match status" value="1"/>
</dbReference>
<dbReference type="SMART" id="SM00758">
    <property type="entry name" value="PA14"/>
    <property type="match status" value="1"/>
</dbReference>
<dbReference type="SUPFAM" id="SSF52279">
    <property type="entry name" value="Beta-D-glucan exohydrolase, C-terminal domain"/>
    <property type="match status" value="1"/>
</dbReference>
<keyword evidence="13" id="KW-1185">Reference proteome</keyword>
<dbReference type="Proteomes" id="UP000054321">
    <property type="component" value="Unassembled WGS sequence"/>
</dbReference>
<evidence type="ECO:0000256" key="2">
    <source>
        <dbReference type="ARBA" id="ARBA00004987"/>
    </source>
</evidence>
<evidence type="ECO:0000256" key="6">
    <source>
        <dbReference type="ARBA" id="ARBA00023180"/>
    </source>
</evidence>
<dbReference type="Gene3D" id="3.40.50.1700">
    <property type="entry name" value="Glycoside hydrolase family 3 C-terminal domain"/>
    <property type="match status" value="1"/>
</dbReference>
<reference evidence="13" key="2">
    <citation type="submission" date="2015-01" db="EMBL/GenBank/DDBJ databases">
        <title>Evolutionary Origins and Diversification of the Mycorrhizal Mutualists.</title>
        <authorList>
            <consortium name="DOE Joint Genome Institute"/>
            <consortium name="Mycorrhizal Genomics Consortium"/>
            <person name="Kohler A."/>
            <person name="Kuo A."/>
            <person name="Nagy L.G."/>
            <person name="Floudas D."/>
            <person name="Copeland A."/>
            <person name="Barry K.W."/>
            <person name="Cichocki N."/>
            <person name="Veneault-Fourrey C."/>
            <person name="LaButti K."/>
            <person name="Lindquist E.A."/>
            <person name="Lipzen A."/>
            <person name="Lundell T."/>
            <person name="Morin E."/>
            <person name="Murat C."/>
            <person name="Riley R."/>
            <person name="Ohm R."/>
            <person name="Sun H."/>
            <person name="Tunlid A."/>
            <person name="Henrissat B."/>
            <person name="Grigoriev I.V."/>
            <person name="Hibbett D.S."/>
            <person name="Martin F."/>
        </authorList>
    </citation>
    <scope>NUCLEOTIDE SEQUENCE [LARGE SCALE GENOMIC DNA]</scope>
    <source>
        <strain evidence="13">Zn</strain>
    </source>
</reference>
<proteinExistence type="inferred from homology"/>
<feature type="domain" description="PA14" evidence="11">
    <location>
        <begin position="394"/>
        <end position="555"/>
    </location>
</feature>
<comment type="pathway">
    <text evidence="2 10">Glycan metabolism; cellulose degradation.</text>
</comment>
<evidence type="ECO:0000259" key="11">
    <source>
        <dbReference type="PROSITE" id="PS51820"/>
    </source>
</evidence>
<keyword evidence="5" id="KW-0136">Cellulose degradation</keyword>
<dbReference type="InterPro" id="IPR011658">
    <property type="entry name" value="PA14_dom"/>
</dbReference>
<dbReference type="InterPro" id="IPR019800">
    <property type="entry name" value="Glyco_hydro_3_AS"/>
</dbReference>
<dbReference type="InterPro" id="IPR017853">
    <property type="entry name" value="GH"/>
</dbReference>
<dbReference type="InterPro" id="IPR001764">
    <property type="entry name" value="Glyco_hydro_3_N"/>
</dbReference>
<evidence type="ECO:0000256" key="4">
    <source>
        <dbReference type="ARBA" id="ARBA00022801"/>
    </source>
</evidence>
<dbReference type="EC" id="3.2.1.21" evidence="10"/>
<dbReference type="InterPro" id="IPR013783">
    <property type="entry name" value="Ig-like_fold"/>
</dbReference>
<accession>A0A0C3HBR0</accession>
<evidence type="ECO:0000256" key="3">
    <source>
        <dbReference type="ARBA" id="ARBA00005336"/>
    </source>
</evidence>
<evidence type="ECO:0000313" key="12">
    <source>
        <dbReference type="EMBL" id="KIN00600.1"/>
    </source>
</evidence>
<organism evidence="12 13">
    <name type="scientific">Oidiodendron maius (strain Zn)</name>
    <dbReference type="NCBI Taxonomy" id="913774"/>
    <lineage>
        <taxon>Eukaryota</taxon>
        <taxon>Fungi</taxon>
        <taxon>Dikarya</taxon>
        <taxon>Ascomycota</taxon>
        <taxon>Pezizomycotina</taxon>
        <taxon>Leotiomycetes</taxon>
        <taxon>Leotiomycetes incertae sedis</taxon>
        <taxon>Myxotrichaceae</taxon>
        <taxon>Oidiodendron</taxon>
    </lineage>
</organism>
<dbReference type="InterPro" id="IPR037524">
    <property type="entry name" value="PA14/GLEYA"/>
</dbReference>
<dbReference type="SUPFAM" id="SSF51445">
    <property type="entry name" value="(Trans)glycosidases"/>
    <property type="match status" value="1"/>
</dbReference>
<dbReference type="FunFam" id="3.20.20.300:FF:000006">
    <property type="entry name" value="Beta-glucosidase H"/>
    <property type="match status" value="1"/>
</dbReference>
<dbReference type="PRINTS" id="PR00133">
    <property type="entry name" value="GLHYDRLASE3"/>
</dbReference>
<dbReference type="InterPro" id="IPR036962">
    <property type="entry name" value="Glyco_hydro_3_N_sf"/>
</dbReference>
<dbReference type="InterPro" id="IPR002772">
    <property type="entry name" value="Glyco_hydro_3_C"/>
</dbReference>
<evidence type="ECO:0000256" key="7">
    <source>
        <dbReference type="ARBA" id="ARBA00023277"/>
    </source>
</evidence>
<dbReference type="Pfam" id="PF14310">
    <property type="entry name" value="Fn3-like"/>
    <property type="match status" value="1"/>
</dbReference>
<dbReference type="PROSITE" id="PS00775">
    <property type="entry name" value="GLYCOSYL_HYDROL_F3"/>
    <property type="match status" value="1"/>
</dbReference>
<evidence type="ECO:0000256" key="10">
    <source>
        <dbReference type="RuleBase" id="RU361161"/>
    </source>
</evidence>
<dbReference type="FunFam" id="2.60.40.10:FF:000495">
    <property type="entry name" value="Periplasmic beta-glucosidase"/>
    <property type="match status" value="1"/>
</dbReference>
<evidence type="ECO:0000256" key="1">
    <source>
        <dbReference type="ARBA" id="ARBA00000448"/>
    </source>
</evidence>
<dbReference type="HOGENOM" id="CLU_004542_4_0_1"/>
<sequence>MEGFDPDAVLSKLTTAEKIDLLSGIDFWHTKSIPRLGVPSIRFSDGPNGVRGTRFFNGSPAACFPCGTALGATWNRDLLEQAGMLMGHEAIAKGAHVLLGPTVNMQRGPLGGRAFESFSEDPVLAGSCAAAVIRGIQDTHVVATIKHFVANDQEHERMAVNSLVTQRALREIYLLPFQIAVRDSKPGAFMTSYNKVNGTHVSEDPKFLKDILRGEWGWKGLIMSDWYGTYSTADAVNAGMDLEMPGPSRWRGQLITHSLMSKKISPHTLDLRVHEILNLVNRVSKTGILENAPEGSRDIPETAELLRSISGESIVLLKNDNKVLPFNKTKTVAIIGPNAKMAAYCGGGSASLLPYYAITPFDGISAKTESIKYSVGCYSHQLLPLLGPKLRTSDGRVGVTFKAFTEPATVTERVPVDTVHLVDTNMYLVDYYHPKLTDDLYWAEVEGFYTPDEDGDYEFGLTVFGTGKLYLDDEMLIDNETVQRSGGSFFNVGTVEETGIKNLKAGIAYKIKVQFASGVTSKLTDADGVVSFGGGGIRIGGTRVIDPDEEIKKAVQLAKDVDQVVLCVGLNQDWEQEGHDRPNMDLPGRTDDLISAVAEANPNTVVVLQSGTPVSMPWINKISGLVQAWYGGNETGNAIADVLFGDVNPSAKLPLSFPVHVEDNPTFLNYRSERGRVLYGEDIYIGYRFYEASRRATLFPFGYGLSYTTFKLSQLAISYSGKILNVKLQVENSGEVDGSEVIQVYVKQRAPSVKRPVKELKAFRKIPVAAGNSTTVDIPIEGRYATSFWDEGRDMWITEKDTYDVLVGNSSSHTPLIASFEIDETVWWSGL</sequence>
<dbReference type="InterPro" id="IPR026891">
    <property type="entry name" value="Fn3-like"/>
</dbReference>
<dbReference type="PANTHER" id="PTHR42715:SF27">
    <property type="entry name" value="BETA-GLUCOSIDASE-RELATED"/>
    <property type="match status" value="1"/>
</dbReference>
<keyword evidence="4 10" id="KW-0378">Hydrolase</keyword>
<dbReference type="SMART" id="SM01217">
    <property type="entry name" value="Fn3_like"/>
    <property type="match status" value="1"/>
</dbReference>
<dbReference type="GO" id="GO:0030245">
    <property type="term" value="P:cellulose catabolic process"/>
    <property type="evidence" value="ECO:0007669"/>
    <property type="project" value="UniProtKB-UniPathway"/>
</dbReference>
<dbReference type="UniPathway" id="UPA00696"/>
<evidence type="ECO:0000256" key="8">
    <source>
        <dbReference type="ARBA" id="ARBA00023295"/>
    </source>
</evidence>
<protein>
    <recommendedName>
        <fullName evidence="10">beta-glucosidase</fullName>
        <ecNumber evidence="10">3.2.1.21</ecNumber>
    </recommendedName>
</protein>